<evidence type="ECO:0000313" key="2">
    <source>
        <dbReference type="EMBL" id="KAE8723330.1"/>
    </source>
</evidence>
<gene>
    <name evidence="2" type="ORF">F3Y22_tig00012523pilonHSYRG00181</name>
</gene>
<reference evidence="2" key="1">
    <citation type="submission" date="2019-09" db="EMBL/GenBank/DDBJ databases">
        <title>Draft genome information of white flower Hibiscus syriacus.</title>
        <authorList>
            <person name="Kim Y.-M."/>
        </authorList>
    </citation>
    <scope>NUCLEOTIDE SEQUENCE [LARGE SCALE GENOMIC DNA]</scope>
    <source>
        <strain evidence="2">YM2019G1</strain>
    </source>
</reference>
<dbReference type="EMBL" id="VEPZ02000534">
    <property type="protein sequence ID" value="KAE8723330.1"/>
    <property type="molecule type" value="Genomic_DNA"/>
</dbReference>
<evidence type="ECO:0008006" key="4">
    <source>
        <dbReference type="Google" id="ProtNLM"/>
    </source>
</evidence>
<evidence type="ECO:0000313" key="3">
    <source>
        <dbReference type="Proteomes" id="UP000436088"/>
    </source>
</evidence>
<accession>A0A6A3C2D7</accession>
<protein>
    <recommendedName>
        <fullName evidence="4">Chromo domain-containing protein</fullName>
    </recommendedName>
</protein>
<organism evidence="2 3">
    <name type="scientific">Hibiscus syriacus</name>
    <name type="common">Rose of Sharon</name>
    <dbReference type="NCBI Taxonomy" id="106335"/>
    <lineage>
        <taxon>Eukaryota</taxon>
        <taxon>Viridiplantae</taxon>
        <taxon>Streptophyta</taxon>
        <taxon>Embryophyta</taxon>
        <taxon>Tracheophyta</taxon>
        <taxon>Spermatophyta</taxon>
        <taxon>Magnoliopsida</taxon>
        <taxon>eudicotyledons</taxon>
        <taxon>Gunneridae</taxon>
        <taxon>Pentapetalae</taxon>
        <taxon>rosids</taxon>
        <taxon>malvids</taxon>
        <taxon>Malvales</taxon>
        <taxon>Malvaceae</taxon>
        <taxon>Malvoideae</taxon>
        <taxon>Hibiscus</taxon>
    </lineage>
</organism>
<evidence type="ECO:0000256" key="1">
    <source>
        <dbReference type="SAM" id="MobiDB-lite"/>
    </source>
</evidence>
<name>A0A6A3C2D7_HIBSY</name>
<proteinExistence type="predicted"/>
<dbReference type="Proteomes" id="UP000436088">
    <property type="component" value="Unassembled WGS sequence"/>
</dbReference>
<dbReference type="AlphaFoldDB" id="A0A6A3C2D7"/>
<comment type="caution">
    <text evidence="2">The sequence shown here is derived from an EMBL/GenBank/DDBJ whole genome shotgun (WGS) entry which is preliminary data.</text>
</comment>
<feature type="region of interest" description="Disordered" evidence="1">
    <location>
        <begin position="117"/>
        <end position="143"/>
    </location>
</feature>
<sequence length="143" mass="15940">MAYKLDLPQTIRAHPVLHVSLLKSFHPDKDDLDQSISHRAPVGIKASYKREVKVIQSERANHRVGHKPRHEYLVQWNGLPEKLVGKNVTDHDREGESNTHWCTSACSIALPGLDASGGAPSLSQNAPRDAPSPHRNWIRPSLP</sequence>
<keyword evidence="3" id="KW-1185">Reference proteome</keyword>